<sequence>MVIQPRNHFLLNLQVRRKSRVKNLVAILSGCGFYRETRVFTNRKNSPNHLSLSVALQSDFIKMVQMIEGRVTGRLPTNCANWEKLIAIFFSFLTMTAFVRFL</sequence>
<accession>A0A8X6PA91</accession>
<protein>
    <submittedName>
        <fullName evidence="1">Uncharacterized protein</fullName>
    </submittedName>
</protein>
<comment type="caution">
    <text evidence="1">The sequence shown here is derived from an EMBL/GenBank/DDBJ whole genome shotgun (WGS) entry which is preliminary data.</text>
</comment>
<evidence type="ECO:0000313" key="2">
    <source>
        <dbReference type="Proteomes" id="UP000887013"/>
    </source>
</evidence>
<proteinExistence type="predicted"/>
<dbReference type="AlphaFoldDB" id="A0A8X6PA91"/>
<gene>
    <name evidence="1" type="ORF">NPIL_555291</name>
</gene>
<dbReference type="Proteomes" id="UP000887013">
    <property type="component" value="Unassembled WGS sequence"/>
</dbReference>
<keyword evidence="2" id="KW-1185">Reference proteome</keyword>
<evidence type="ECO:0000313" key="1">
    <source>
        <dbReference type="EMBL" id="GFT54331.1"/>
    </source>
</evidence>
<reference evidence="1" key="1">
    <citation type="submission" date="2020-08" db="EMBL/GenBank/DDBJ databases">
        <title>Multicomponent nature underlies the extraordinary mechanical properties of spider dragline silk.</title>
        <authorList>
            <person name="Kono N."/>
            <person name="Nakamura H."/>
            <person name="Mori M."/>
            <person name="Yoshida Y."/>
            <person name="Ohtoshi R."/>
            <person name="Malay A.D."/>
            <person name="Moran D.A.P."/>
            <person name="Tomita M."/>
            <person name="Numata K."/>
            <person name="Arakawa K."/>
        </authorList>
    </citation>
    <scope>NUCLEOTIDE SEQUENCE</scope>
</reference>
<organism evidence="1 2">
    <name type="scientific">Nephila pilipes</name>
    <name type="common">Giant wood spider</name>
    <name type="synonym">Nephila maculata</name>
    <dbReference type="NCBI Taxonomy" id="299642"/>
    <lineage>
        <taxon>Eukaryota</taxon>
        <taxon>Metazoa</taxon>
        <taxon>Ecdysozoa</taxon>
        <taxon>Arthropoda</taxon>
        <taxon>Chelicerata</taxon>
        <taxon>Arachnida</taxon>
        <taxon>Araneae</taxon>
        <taxon>Araneomorphae</taxon>
        <taxon>Entelegynae</taxon>
        <taxon>Araneoidea</taxon>
        <taxon>Nephilidae</taxon>
        <taxon>Nephila</taxon>
    </lineage>
</organism>
<name>A0A8X6PA91_NEPPI</name>
<dbReference type="EMBL" id="BMAW01066290">
    <property type="protein sequence ID" value="GFT54331.1"/>
    <property type="molecule type" value="Genomic_DNA"/>
</dbReference>